<accession>A0ABT1U838</accession>
<evidence type="ECO:0000313" key="4">
    <source>
        <dbReference type="EMBL" id="MCQ8130021.1"/>
    </source>
</evidence>
<dbReference type="SMART" id="SM00091">
    <property type="entry name" value="PAS"/>
    <property type="match status" value="1"/>
</dbReference>
<feature type="transmembrane region" description="Helical" evidence="1">
    <location>
        <begin position="55"/>
        <end position="73"/>
    </location>
</feature>
<feature type="domain" description="PAS" evidence="2">
    <location>
        <begin position="425"/>
        <end position="495"/>
    </location>
</feature>
<feature type="transmembrane region" description="Helical" evidence="1">
    <location>
        <begin position="18"/>
        <end position="35"/>
    </location>
</feature>
<dbReference type="SUPFAM" id="SSF55785">
    <property type="entry name" value="PYP-like sensor domain (PAS domain)"/>
    <property type="match status" value="1"/>
</dbReference>
<feature type="domain" description="PAC" evidence="3">
    <location>
        <begin position="497"/>
        <end position="549"/>
    </location>
</feature>
<sequence length="618" mass="68080">MASEYTGSQTTGVSRGRILAVVLIYAMFAAVWILLSDRLLELLFSNPEQVIQISMFKGWFFILITSLLLYGLLKRWFEGGEAEQPPVPAASLNLKLSVTVLVTTIVSFVLIGIAMSFKHYQEDEAVRLSAVAEQNARQIADWLAERQSDAEYLQTSAFVAEQYRQWQAIGPQGSGDRLLARLKQLCKSQGPNGISLLGADNARVWGSEKAPATLASAVLEAAVTVRQTGRILRLDPYRDAADRVLLDYLVPLTGPDKTKPVPVVVMHIDLAQWLFPILENWPLLSTSGESLLVRRSGEQVLYLNDLRHRPDAAAKLRVPLNRAGLLAAQILRGEVKPGSTMVGIDYRGIPSLAVADAVKGTDWYLVAKMDSAEVNAKAMNDMVWVGLVGVLALFVVAAGYYLLRQKQQLDAARFVQQNQSERLRALSLLGEIADSSDDAIFAKDLQGRYILFNRAAGAYVGKTAEEVLGCDDRAIFPKDQAEMLMAFGQRVITENRTIIEEEVLDTLDGERVFLATKGPLHDARGQVVGIFGISRDITTRVSVAQALKQQSETLRKQNQELERCNRAMVGRELDMIKLKRTVNELSSRLGQAPPFNLDFADAPDLAGLQQDAAGASKR</sequence>
<dbReference type="PROSITE" id="PS50112">
    <property type="entry name" value="PAS"/>
    <property type="match status" value="1"/>
</dbReference>
<keyword evidence="5" id="KW-1185">Reference proteome</keyword>
<proteinExistence type="predicted"/>
<keyword evidence="1" id="KW-0472">Membrane</keyword>
<name>A0ABT1U838_9GAMM</name>
<dbReference type="InterPro" id="IPR013656">
    <property type="entry name" value="PAS_4"/>
</dbReference>
<feature type="transmembrane region" description="Helical" evidence="1">
    <location>
        <begin position="94"/>
        <end position="117"/>
    </location>
</feature>
<evidence type="ECO:0000259" key="3">
    <source>
        <dbReference type="PROSITE" id="PS50113"/>
    </source>
</evidence>
<dbReference type="EMBL" id="JANIBK010000118">
    <property type="protein sequence ID" value="MCQ8130021.1"/>
    <property type="molecule type" value="Genomic_DNA"/>
</dbReference>
<dbReference type="NCBIfam" id="TIGR00229">
    <property type="entry name" value="sensory_box"/>
    <property type="match status" value="1"/>
</dbReference>
<dbReference type="RefSeq" id="WP_256616448.1">
    <property type="nucleotide sequence ID" value="NZ_JANIBK010000118.1"/>
</dbReference>
<keyword evidence="1" id="KW-1133">Transmembrane helix</keyword>
<protein>
    <submittedName>
        <fullName evidence="4">PAS domain-containing protein</fullName>
    </submittedName>
</protein>
<dbReference type="InterPro" id="IPR035965">
    <property type="entry name" value="PAS-like_dom_sf"/>
</dbReference>
<dbReference type="PROSITE" id="PS50113">
    <property type="entry name" value="PAC"/>
    <property type="match status" value="1"/>
</dbReference>
<dbReference type="Pfam" id="PF08448">
    <property type="entry name" value="PAS_4"/>
    <property type="match status" value="1"/>
</dbReference>
<feature type="transmembrane region" description="Helical" evidence="1">
    <location>
        <begin position="382"/>
        <end position="403"/>
    </location>
</feature>
<evidence type="ECO:0000259" key="2">
    <source>
        <dbReference type="PROSITE" id="PS50112"/>
    </source>
</evidence>
<evidence type="ECO:0000313" key="5">
    <source>
        <dbReference type="Proteomes" id="UP001524586"/>
    </source>
</evidence>
<gene>
    <name evidence="4" type="ORF">NP596_16300</name>
</gene>
<evidence type="ECO:0000256" key="1">
    <source>
        <dbReference type="SAM" id="Phobius"/>
    </source>
</evidence>
<dbReference type="Gene3D" id="3.30.450.20">
    <property type="entry name" value="PAS domain"/>
    <property type="match status" value="1"/>
</dbReference>
<organism evidence="4 5">
    <name type="scientific">Methylomonas rivi</name>
    <dbReference type="NCBI Taxonomy" id="2952226"/>
    <lineage>
        <taxon>Bacteria</taxon>
        <taxon>Pseudomonadati</taxon>
        <taxon>Pseudomonadota</taxon>
        <taxon>Gammaproteobacteria</taxon>
        <taxon>Methylococcales</taxon>
        <taxon>Methylococcaceae</taxon>
        <taxon>Methylomonas</taxon>
    </lineage>
</organism>
<comment type="caution">
    <text evidence="4">The sequence shown here is derived from an EMBL/GenBank/DDBJ whole genome shotgun (WGS) entry which is preliminary data.</text>
</comment>
<reference evidence="4 5" key="1">
    <citation type="submission" date="2022-07" db="EMBL/GenBank/DDBJ databases">
        <title>Methylomonas rivi sp. nov., Methylomonas rosea sp. nov., Methylomonas aureus sp. nov. and Methylomonas subterranea sp. nov., four novel methanotrophs isolated from a freshwater creek and the deep terrestrial subsurface.</title>
        <authorList>
            <person name="Abin C."/>
            <person name="Sankaranarayanan K."/>
            <person name="Garner C."/>
            <person name="Sindelar R."/>
            <person name="Kotary K."/>
            <person name="Garner R."/>
            <person name="Barclay S."/>
            <person name="Lawson P."/>
            <person name="Krumholz L."/>
        </authorList>
    </citation>
    <scope>NUCLEOTIDE SEQUENCE [LARGE SCALE GENOMIC DNA]</scope>
    <source>
        <strain evidence="4 5">WSC-6</strain>
    </source>
</reference>
<dbReference type="InterPro" id="IPR000700">
    <property type="entry name" value="PAS-assoc_C"/>
</dbReference>
<dbReference type="InterPro" id="IPR000014">
    <property type="entry name" value="PAS"/>
</dbReference>
<dbReference type="CDD" id="cd00130">
    <property type="entry name" value="PAS"/>
    <property type="match status" value="1"/>
</dbReference>
<dbReference type="Proteomes" id="UP001524586">
    <property type="component" value="Unassembled WGS sequence"/>
</dbReference>
<keyword evidence="1" id="KW-0812">Transmembrane</keyword>